<evidence type="ECO:0000313" key="3">
    <source>
        <dbReference type="Proteomes" id="UP000198727"/>
    </source>
</evidence>
<dbReference type="InterPro" id="IPR050471">
    <property type="entry name" value="AB_hydrolase"/>
</dbReference>
<keyword evidence="3" id="KW-1185">Reference proteome</keyword>
<dbReference type="PRINTS" id="PR00111">
    <property type="entry name" value="ABHYDROLASE"/>
</dbReference>
<dbReference type="PANTHER" id="PTHR43433">
    <property type="entry name" value="HYDROLASE, ALPHA/BETA FOLD FAMILY PROTEIN"/>
    <property type="match status" value="1"/>
</dbReference>
<dbReference type="Pfam" id="PF00561">
    <property type="entry name" value="Abhydrolase_1"/>
    <property type="match status" value="1"/>
</dbReference>
<dbReference type="InterPro" id="IPR000073">
    <property type="entry name" value="AB_hydrolase_1"/>
</dbReference>
<reference evidence="3" key="1">
    <citation type="submission" date="2016-10" db="EMBL/GenBank/DDBJ databases">
        <authorList>
            <person name="Varghese N."/>
            <person name="Submissions S."/>
        </authorList>
    </citation>
    <scope>NUCLEOTIDE SEQUENCE [LARGE SCALE GENOMIC DNA]</scope>
    <source>
        <strain evidence="3">CGMCC 4.5579</strain>
    </source>
</reference>
<dbReference type="Gene3D" id="3.40.50.1820">
    <property type="entry name" value="alpha/beta hydrolase"/>
    <property type="match status" value="1"/>
</dbReference>
<dbReference type="STRING" id="587909.SAMN05421810_103225"/>
<organism evidence="2 3">
    <name type="scientific">Amycolatopsis arida</name>
    <dbReference type="NCBI Taxonomy" id="587909"/>
    <lineage>
        <taxon>Bacteria</taxon>
        <taxon>Bacillati</taxon>
        <taxon>Actinomycetota</taxon>
        <taxon>Actinomycetes</taxon>
        <taxon>Pseudonocardiales</taxon>
        <taxon>Pseudonocardiaceae</taxon>
        <taxon>Amycolatopsis</taxon>
    </lineage>
</organism>
<dbReference type="PANTHER" id="PTHR43433:SF5">
    <property type="entry name" value="AB HYDROLASE-1 DOMAIN-CONTAINING PROTEIN"/>
    <property type="match status" value="1"/>
</dbReference>
<dbReference type="RefSeq" id="WP_243859470.1">
    <property type="nucleotide sequence ID" value="NZ_FOWW01000003.1"/>
</dbReference>
<name>A0A1I5SQE2_9PSEU</name>
<feature type="domain" description="AB hydrolase-1" evidence="1">
    <location>
        <begin position="20"/>
        <end position="245"/>
    </location>
</feature>
<dbReference type="InterPro" id="IPR029058">
    <property type="entry name" value="AB_hydrolase_fold"/>
</dbReference>
<dbReference type="Proteomes" id="UP000198727">
    <property type="component" value="Unassembled WGS sequence"/>
</dbReference>
<proteinExistence type="predicted"/>
<evidence type="ECO:0000313" key="2">
    <source>
        <dbReference type="EMBL" id="SFP72727.1"/>
    </source>
</evidence>
<protein>
    <submittedName>
        <fullName evidence="2">3-oxoadipate enol-lactonase</fullName>
    </submittedName>
</protein>
<evidence type="ECO:0000259" key="1">
    <source>
        <dbReference type="Pfam" id="PF00561"/>
    </source>
</evidence>
<dbReference type="EMBL" id="FOWW01000003">
    <property type="protein sequence ID" value="SFP72727.1"/>
    <property type="molecule type" value="Genomic_DNA"/>
</dbReference>
<dbReference type="NCBIfam" id="TIGR02427">
    <property type="entry name" value="protocat_pcaD"/>
    <property type="match status" value="1"/>
</dbReference>
<dbReference type="InterPro" id="IPR026968">
    <property type="entry name" value="PcaD/CatD"/>
</dbReference>
<dbReference type="GO" id="GO:0042952">
    <property type="term" value="P:beta-ketoadipate pathway"/>
    <property type="evidence" value="ECO:0007669"/>
    <property type="project" value="InterPro"/>
</dbReference>
<gene>
    <name evidence="2" type="ORF">SAMN05421810_103225</name>
</gene>
<dbReference type="GO" id="GO:0047570">
    <property type="term" value="F:3-oxoadipate enol-lactonase activity"/>
    <property type="evidence" value="ECO:0007669"/>
    <property type="project" value="InterPro"/>
</dbReference>
<dbReference type="AlphaFoldDB" id="A0A1I5SQE2"/>
<dbReference type="SUPFAM" id="SSF53474">
    <property type="entry name" value="alpha/beta-Hydrolases"/>
    <property type="match status" value="1"/>
</dbReference>
<sequence>MDDRPCAVHHRVDGPAGGEVVVLSNSLGTDLRMWEPQVAPLVAAGFRVVRYDTRGHGRSPVPPGPYGVPALAADVLALLDRLDVPAAHVVGLSLGGMTGMWLAAHAPDRVRRLVLCCTSARPGNAGTWRERAARVRAEGMARVAGESVARWCTAEWRAAHPGLARGLREMAAATPAEGYAACCAALSDVDLTADLGAITAPTLVISAAADHALPPEHGRLVADAVPGARFAVIERAAHLGSYERPEAFTRLITEHLEGS</sequence>
<accession>A0A1I5SQE2</accession>